<dbReference type="CDD" id="cd00096">
    <property type="entry name" value="Ig"/>
    <property type="match status" value="4"/>
</dbReference>
<feature type="domain" description="Ig-like" evidence="5">
    <location>
        <begin position="687"/>
        <end position="769"/>
    </location>
</feature>
<proteinExistence type="predicted"/>
<evidence type="ECO:0000256" key="4">
    <source>
        <dbReference type="ARBA" id="ARBA00023157"/>
    </source>
</evidence>
<dbReference type="PANTHER" id="PTHR35971">
    <property type="entry name" value="SI:DKEY-31G6.6"/>
    <property type="match status" value="1"/>
</dbReference>
<dbReference type="Proteomes" id="UP000593565">
    <property type="component" value="Unassembled WGS sequence"/>
</dbReference>
<keyword evidence="4" id="KW-1015">Disulfide bond</keyword>
<gene>
    <name evidence="6" type="ORF">AMELA_G00265600</name>
</gene>
<feature type="non-terminal residue" evidence="6">
    <location>
        <position position="859"/>
    </location>
</feature>
<feature type="domain" description="Ig-like" evidence="5">
    <location>
        <begin position="61"/>
        <end position="145"/>
    </location>
</feature>
<evidence type="ECO:0000256" key="3">
    <source>
        <dbReference type="ARBA" id="ARBA00022553"/>
    </source>
</evidence>
<evidence type="ECO:0000259" key="5">
    <source>
        <dbReference type="PROSITE" id="PS50835"/>
    </source>
</evidence>
<dbReference type="InterPro" id="IPR007110">
    <property type="entry name" value="Ig-like_dom"/>
</dbReference>
<dbReference type="Pfam" id="PF07679">
    <property type="entry name" value="I-set"/>
    <property type="match status" value="9"/>
</dbReference>
<comment type="caution">
    <text evidence="6">The sequence shown here is derived from an EMBL/GenBank/DDBJ whole genome shotgun (WGS) entry which is preliminary data.</text>
</comment>
<feature type="non-terminal residue" evidence="6">
    <location>
        <position position="1"/>
    </location>
</feature>
<dbReference type="FunFam" id="2.60.40.10:FF:000421">
    <property type="entry name" value="LOW QUALITY PROTEIN: obscurin"/>
    <property type="match status" value="1"/>
</dbReference>
<dbReference type="InterPro" id="IPR013783">
    <property type="entry name" value="Ig-like_fold"/>
</dbReference>
<dbReference type="InterPro" id="IPR036179">
    <property type="entry name" value="Ig-like_dom_sf"/>
</dbReference>
<keyword evidence="2" id="KW-0963">Cytoplasm</keyword>
<dbReference type="SMART" id="SM00408">
    <property type="entry name" value="IGc2"/>
    <property type="match status" value="6"/>
</dbReference>
<dbReference type="InterPro" id="IPR013098">
    <property type="entry name" value="Ig_I-set"/>
</dbReference>
<dbReference type="SUPFAM" id="SSF48726">
    <property type="entry name" value="Immunoglobulin"/>
    <property type="match status" value="10"/>
</dbReference>
<dbReference type="InterPro" id="IPR003598">
    <property type="entry name" value="Ig_sub2"/>
</dbReference>
<organism evidence="6 7">
    <name type="scientific">Ameiurus melas</name>
    <name type="common">Black bullhead</name>
    <name type="synonym">Silurus melas</name>
    <dbReference type="NCBI Taxonomy" id="219545"/>
    <lineage>
        <taxon>Eukaryota</taxon>
        <taxon>Metazoa</taxon>
        <taxon>Chordata</taxon>
        <taxon>Craniata</taxon>
        <taxon>Vertebrata</taxon>
        <taxon>Euteleostomi</taxon>
        <taxon>Actinopterygii</taxon>
        <taxon>Neopterygii</taxon>
        <taxon>Teleostei</taxon>
        <taxon>Ostariophysi</taxon>
        <taxon>Siluriformes</taxon>
        <taxon>Ictaluridae</taxon>
        <taxon>Ameiurus</taxon>
    </lineage>
</organism>
<dbReference type="PANTHER" id="PTHR35971:SF4">
    <property type="entry name" value="OBSCURIN"/>
    <property type="match status" value="1"/>
</dbReference>
<dbReference type="GO" id="GO:0005737">
    <property type="term" value="C:cytoplasm"/>
    <property type="evidence" value="ECO:0007669"/>
    <property type="project" value="UniProtKB-SubCell"/>
</dbReference>
<sequence>RAPKWTLNGEPLSSGPEVRIERKGTSHRLTFTNTNSSMGGIVQFSSGKSRSTAQLTVTERPLVVTQPVSDVAVKENCLVTLRCEFCPSPRVVRWFKGRAPLLPSSKYNMRQEKNHIEMTIRNVKAADAGEYRCLAGGAESRGRVNVEVKQLKITRHLEHVEVEEEGTAVFSCELNHEAPSVQWLLDDRVIHASYTNKIQNSGKVYTLVLKRLTQQESRVTFKTVGISESTILRVKERPAVFLRSLEDVVAEERDNACLHCEVSKQEVTPVWRKDGRVLNGSEKHEILQLGKSLSLIIHKLRKDDAGEYACDVGTSQTKAKVAVRDLYITIVKRLRTILVLEGEYCSFECTLSHDIIDEPSWTLNGQLIVSNGRIQVANQGRKYAMNIQEVMITDAGDVVFTIKDLSCRTMLFVKEKPVRVFKDMLNVKAVPGEDPELSCEITKPEATIKWLKNGRLIKSSAKYKMAQKGYLVTLVVQNATVKDSGEYCCEADGIATRARLEVRDLQHTFAKELRDVTAEEKNMVVLECETKRPATKVTWLKGMVVLKSGQKYLMVKKGVVLSLTIFSLEKGDSDLYTCDVGSMQSRALLTVQGQKVLILDELEDVKCLEGETAVFKCRICPSVFTEVKWYLDETLLYTNDLNEIQMTSGGYHTLTIKQLARKDTGTISFEAGDKRSYASLLVRERRPTIIKPLEDTEAIEGGSLNLLCKTSKPCHILWYKDGCLMWNSSSYFMTRSGNEARLTIREVKDTDAGVYECNAGSVSTKATVTVKAVPAEFTRQLYSQEADEGSSVTLFCEFSVPGVQHLWRKGAETLRSGQRYLMKQRKNYLSLTIHNVKLEDSGTYTCICRNQRTMATVTV</sequence>
<feature type="domain" description="Ig-like" evidence="5">
    <location>
        <begin position="238"/>
        <end position="322"/>
    </location>
</feature>
<dbReference type="SMART" id="SM00409">
    <property type="entry name" value="IG"/>
    <property type="match status" value="9"/>
</dbReference>
<dbReference type="Gene3D" id="2.60.40.10">
    <property type="entry name" value="Immunoglobulins"/>
    <property type="match status" value="10"/>
</dbReference>
<feature type="domain" description="Ig-like" evidence="5">
    <location>
        <begin position="774"/>
        <end position="858"/>
    </location>
</feature>
<evidence type="ECO:0000256" key="2">
    <source>
        <dbReference type="ARBA" id="ARBA00022490"/>
    </source>
</evidence>
<dbReference type="FunFam" id="2.60.40.10:FF:000707">
    <property type="entry name" value="Obscurin, cytoskeletal calmodulin and titin-interacting RhoGEF"/>
    <property type="match status" value="1"/>
</dbReference>
<evidence type="ECO:0000313" key="7">
    <source>
        <dbReference type="Proteomes" id="UP000593565"/>
    </source>
</evidence>
<reference evidence="6 7" key="1">
    <citation type="submission" date="2020-02" db="EMBL/GenBank/DDBJ databases">
        <title>A chromosome-scale genome assembly of the black bullhead catfish (Ameiurus melas).</title>
        <authorList>
            <person name="Wen M."/>
            <person name="Zham M."/>
            <person name="Cabau C."/>
            <person name="Klopp C."/>
            <person name="Donnadieu C."/>
            <person name="Roques C."/>
            <person name="Bouchez O."/>
            <person name="Lampietro C."/>
            <person name="Jouanno E."/>
            <person name="Herpin A."/>
            <person name="Louis A."/>
            <person name="Berthelot C."/>
            <person name="Parey E."/>
            <person name="Roest-Crollius H."/>
            <person name="Braasch I."/>
            <person name="Postlethwait J."/>
            <person name="Robinson-Rechavi M."/>
            <person name="Echchiki A."/>
            <person name="Begum T."/>
            <person name="Montfort J."/>
            <person name="Schartl M."/>
            <person name="Bobe J."/>
            <person name="Guiguen Y."/>
        </authorList>
    </citation>
    <scope>NUCLEOTIDE SEQUENCE [LARGE SCALE GENOMIC DNA]</scope>
    <source>
        <strain evidence="6">M_S1</strain>
        <tissue evidence="6">Blood</tissue>
    </source>
</reference>
<keyword evidence="7" id="KW-1185">Reference proteome</keyword>
<dbReference type="AlphaFoldDB" id="A0A7J5ZPZ5"/>
<accession>A0A7J5ZPZ5</accession>
<evidence type="ECO:0000313" key="6">
    <source>
        <dbReference type="EMBL" id="KAF4072665.1"/>
    </source>
</evidence>
<dbReference type="InterPro" id="IPR052385">
    <property type="entry name" value="Obscurin/Obscurin-like_Reg"/>
</dbReference>
<dbReference type="PROSITE" id="PS50835">
    <property type="entry name" value="IG_LIKE"/>
    <property type="match status" value="6"/>
</dbReference>
<name>A0A7J5ZPZ5_AMEME</name>
<evidence type="ECO:0000256" key="1">
    <source>
        <dbReference type="ARBA" id="ARBA00004496"/>
    </source>
</evidence>
<keyword evidence="3" id="KW-0597">Phosphoprotein</keyword>
<protein>
    <recommendedName>
        <fullName evidence="5">Ig-like domain-containing protein</fullName>
    </recommendedName>
</protein>
<dbReference type="InterPro" id="IPR003599">
    <property type="entry name" value="Ig_sub"/>
</dbReference>
<comment type="subcellular location">
    <subcellularLocation>
        <location evidence="1">Cytoplasm</location>
    </subcellularLocation>
</comment>
<feature type="domain" description="Ig-like" evidence="5">
    <location>
        <begin position="507"/>
        <end position="590"/>
    </location>
</feature>
<dbReference type="EMBL" id="JAAGNN010000025">
    <property type="protein sequence ID" value="KAF4072665.1"/>
    <property type="molecule type" value="Genomic_DNA"/>
</dbReference>
<feature type="domain" description="Ig-like" evidence="5">
    <location>
        <begin position="417"/>
        <end position="501"/>
    </location>
</feature>